<comment type="caution">
    <text evidence="6">The sequence shown here is derived from an EMBL/GenBank/DDBJ whole genome shotgun (WGS) entry which is preliminary data.</text>
</comment>
<dbReference type="InterPro" id="IPR050166">
    <property type="entry name" value="ABC_transporter_ATP-bind"/>
</dbReference>
<keyword evidence="4 6" id="KW-0067">ATP-binding</keyword>
<dbReference type="InterPro" id="IPR003439">
    <property type="entry name" value="ABC_transporter-like_ATP-bd"/>
</dbReference>
<name>A0A545U0W3_9PROT</name>
<evidence type="ECO:0000256" key="1">
    <source>
        <dbReference type="ARBA" id="ARBA00005417"/>
    </source>
</evidence>
<evidence type="ECO:0000256" key="4">
    <source>
        <dbReference type="ARBA" id="ARBA00022840"/>
    </source>
</evidence>
<dbReference type="Gene3D" id="3.40.50.300">
    <property type="entry name" value="P-loop containing nucleotide triphosphate hydrolases"/>
    <property type="match status" value="1"/>
</dbReference>
<keyword evidence="3" id="KW-0547">Nucleotide-binding</keyword>
<dbReference type="InterPro" id="IPR003593">
    <property type="entry name" value="AAA+_ATPase"/>
</dbReference>
<protein>
    <submittedName>
        <fullName evidence="6">ABC transporter ATP-binding protein</fullName>
    </submittedName>
</protein>
<dbReference type="PANTHER" id="PTHR42788">
    <property type="entry name" value="TAURINE IMPORT ATP-BINDING PROTEIN-RELATED"/>
    <property type="match status" value="1"/>
</dbReference>
<evidence type="ECO:0000256" key="3">
    <source>
        <dbReference type="ARBA" id="ARBA00022741"/>
    </source>
</evidence>
<dbReference type="GO" id="GO:0016887">
    <property type="term" value="F:ATP hydrolysis activity"/>
    <property type="evidence" value="ECO:0007669"/>
    <property type="project" value="InterPro"/>
</dbReference>
<dbReference type="PANTHER" id="PTHR42788:SF19">
    <property type="entry name" value="ALIPHATIC SULFONATES IMPORT ATP-BINDING PROTEIN SSUB 2"/>
    <property type="match status" value="1"/>
</dbReference>
<accession>A0A545U0W3</accession>
<dbReference type="GO" id="GO:0005524">
    <property type="term" value="F:ATP binding"/>
    <property type="evidence" value="ECO:0007669"/>
    <property type="project" value="UniProtKB-KW"/>
</dbReference>
<dbReference type="Proteomes" id="UP000315252">
    <property type="component" value="Unassembled WGS sequence"/>
</dbReference>
<evidence type="ECO:0000313" key="6">
    <source>
        <dbReference type="EMBL" id="TQV83120.1"/>
    </source>
</evidence>
<gene>
    <name evidence="6" type="ORF">FKG95_00515</name>
</gene>
<proteinExistence type="inferred from homology"/>
<dbReference type="OrthoDB" id="8016555at2"/>
<dbReference type="SUPFAM" id="SSF52540">
    <property type="entry name" value="P-loop containing nucleoside triphosphate hydrolases"/>
    <property type="match status" value="1"/>
</dbReference>
<dbReference type="PROSITE" id="PS50893">
    <property type="entry name" value="ABC_TRANSPORTER_2"/>
    <property type="match status" value="1"/>
</dbReference>
<dbReference type="PROSITE" id="PS00211">
    <property type="entry name" value="ABC_TRANSPORTER_1"/>
    <property type="match status" value="1"/>
</dbReference>
<dbReference type="AlphaFoldDB" id="A0A545U0W3"/>
<keyword evidence="2" id="KW-0813">Transport</keyword>
<feature type="domain" description="ABC transporter" evidence="5">
    <location>
        <begin position="25"/>
        <end position="248"/>
    </location>
</feature>
<comment type="similarity">
    <text evidence="1">Belongs to the ABC transporter superfamily.</text>
</comment>
<keyword evidence="7" id="KW-1185">Reference proteome</keyword>
<reference evidence="6 7" key="1">
    <citation type="submission" date="2019-06" db="EMBL/GenBank/DDBJ databases">
        <title>Whole genome sequence for Rhodospirillaceae sp. R148.</title>
        <authorList>
            <person name="Wang G."/>
        </authorList>
    </citation>
    <scope>NUCLEOTIDE SEQUENCE [LARGE SCALE GENOMIC DNA]</scope>
    <source>
        <strain evidence="6 7">R148</strain>
    </source>
</reference>
<dbReference type="InterPro" id="IPR027417">
    <property type="entry name" value="P-loop_NTPase"/>
</dbReference>
<evidence type="ECO:0000313" key="7">
    <source>
        <dbReference type="Proteomes" id="UP000315252"/>
    </source>
</evidence>
<sequence length="262" mass="28990">MAVMNWLSIDVARKSYGPKSYDKGARADRDGAVSEAPTAVLENVALSIEYGAFVCILGPSGCGKTTLLNLVAGLDKNFVGNIALRATRAQREARIGYVFQSPALLPWRTVGENLKLVMRPDQTGSGVERELLSQMGLADCYDAYPRDLSLGMSRRVALARALVIEPDLLLMDEPFVSLDESKAAELRQLLMRFWKARTMTVLFVTHDSREAIQLGQRIIVMAGSPATVQRDEMVILSPEQREDPLYIEALRKQILNHTGPQL</sequence>
<dbReference type="Pfam" id="PF00005">
    <property type="entry name" value="ABC_tran"/>
    <property type="match status" value="1"/>
</dbReference>
<dbReference type="SMART" id="SM00382">
    <property type="entry name" value="AAA"/>
    <property type="match status" value="1"/>
</dbReference>
<evidence type="ECO:0000256" key="2">
    <source>
        <dbReference type="ARBA" id="ARBA00022448"/>
    </source>
</evidence>
<dbReference type="InterPro" id="IPR017871">
    <property type="entry name" value="ABC_transporter-like_CS"/>
</dbReference>
<evidence type="ECO:0000259" key="5">
    <source>
        <dbReference type="PROSITE" id="PS50893"/>
    </source>
</evidence>
<organism evidence="6 7">
    <name type="scientific">Denitrobaculum tricleocarpae</name>
    <dbReference type="NCBI Taxonomy" id="2591009"/>
    <lineage>
        <taxon>Bacteria</taxon>
        <taxon>Pseudomonadati</taxon>
        <taxon>Pseudomonadota</taxon>
        <taxon>Alphaproteobacteria</taxon>
        <taxon>Rhodospirillales</taxon>
        <taxon>Rhodospirillaceae</taxon>
        <taxon>Denitrobaculum</taxon>
    </lineage>
</organism>
<dbReference type="EMBL" id="VHSH01000001">
    <property type="protein sequence ID" value="TQV83120.1"/>
    <property type="molecule type" value="Genomic_DNA"/>
</dbReference>